<evidence type="ECO:0000313" key="3">
    <source>
        <dbReference type="Proteomes" id="UP000593932"/>
    </source>
</evidence>
<organism evidence="2 3">
    <name type="scientific">Novilysobacter avium</name>
    <dbReference type="NCBI Taxonomy" id="2781023"/>
    <lineage>
        <taxon>Bacteria</taxon>
        <taxon>Pseudomonadati</taxon>
        <taxon>Pseudomonadota</taxon>
        <taxon>Gammaproteobacteria</taxon>
        <taxon>Lysobacterales</taxon>
        <taxon>Lysobacteraceae</taxon>
        <taxon>Novilysobacter</taxon>
    </lineage>
</organism>
<accession>A0A7S6ULP2</accession>
<feature type="compositionally biased region" description="Basic and acidic residues" evidence="1">
    <location>
        <begin position="226"/>
        <end position="243"/>
    </location>
</feature>
<dbReference type="Proteomes" id="UP000593932">
    <property type="component" value="Chromosome"/>
</dbReference>
<name>A0A7S6ULP2_9GAMM</name>
<protein>
    <submittedName>
        <fullName evidence="2">DUF1631 family protein</fullName>
    </submittedName>
</protein>
<dbReference type="Pfam" id="PF07793">
    <property type="entry name" value="DUF1631"/>
    <property type="match status" value="1"/>
</dbReference>
<evidence type="ECO:0000313" key="2">
    <source>
        <dbReference type="EMBL" id="QOW22603.1"/>
    </source>
</evidence>
<proteinExistence type="predicted"/>
<reference evidence="2 3" key="1">
    <citation type="submission" date="2020-10" db="EMBL/GenBank/DDBJ databases">
        <title>complete genome sequencing of Lysobacter sp. H23M41.</title>
        <authorList>
            <person name="Bae J.-W."/>
            <person name="Lee S.-Y."/>
        </authorList>
    </citation>
    <scope>NUCLEOTIDE SEQUENCE [LARGE SCALE GENOMIC DNA]</scope>
    <source>
        <strain evidence="2 3">H23M41</strain>
    </source>
</reference>
<dbReference type="EMBL" id="CP063657">
    <property type="protein sequence ID" value="QOW22603.1"/>
    <property type="molecule type" value="Genomic_DNA"/>
</dbReference>
<dbReference type="RefSeq" id="WP_194035099.1">
    <property type="nucleotide sequence ID" value="NZ_CP063657.1"/>
</dbReference>
<feature type="region of interest" description="Disordered" evidence="1">
    <location>
        <begin position="212"/>
        <end position="282"/>
    </location>
</feature>
<dbReference type="InterPro" id="IPR012434">
    <property type="entry name" value="DUF1631"/>
</dbReference>
<evidence type="ECO:0000256" key="1">
    <source>
        <dbReference type="SAM" id="MobiDB-lite"/>
    </source>
</evidence>
<sequence>MRSIIGRLQALAGDELERELVRLLDTLEQDLFREAEKARNAGAQSGYLASLGSLRAKRHKLVKSFSAELAGALESLRAPVLTDSAAETTPDAAGLRLVDHSEVTETNVLTAIARRHESRAGLPLLLLGQRLAVLAGQPAFDGSNLPVGPTAVATMLSRASAGVTGDVETRLQLYRLFDQQMMGGYLSLVEAMNALLDRENVLPGLTFVPTLARREKGERSGQAPDSEGREKDTGSTEPNRNDARGPSSADVSPQRRRTDGQSGADAQGSHGLTRQNSGLGGRVDTADEMQALAQLQQLLAESRRVEPRSHHGPTGDTLAADELDAALGSLQAPAEGTATPRTPGQVRQALLQQSRQQRGRAAQLADHDDETFELLGLLYSEIGRELRQGTRGAALLERLQVPLLRVALQDRGFFVRKQHPARQLLNSIAEAGTHWLNENDPGADPRLDDQLHEAVNHVVDNYHGDPAVFAAAQETLRAQLDAVARKAEVAQRRQVEAARGRDKLERAKQQAALAITEAIGDTAVPRFLSTLLEQAWTDVLSLVLLRHGEQSPEWRDHVDATARIIAANRGEPAPESLQPRVTEALGLVGYQGEEADAIAGRLVAANEAGDDPASRTELAVKLKARARLGANEIPPLPPVAPRDAREEECFVHLRSVAFGTPIEFNINQQGDRVRHRLAWFSPITGRVLLLTARGQRIEDQQGRETLDQIARLLASGQARIVPADDHTSLVDRAWQATLGRLRSFGRNLPGSEASQ</sequence>
<gene>
    <name evidence="2" type="ORF">INQ42_03145</name>
</gene>
<keyword evidence="3" id="KW-1185">Reference proteome</keyword>